<proteinExistence type="predicted"/>
<dbReference type="InterPro" id="IPR050278">
    <property type="entry name" value="Serine_Prot_S9B/DPPIV"/>
</dbReference>
<dbReference type="SUPFAM" id="SSF53474">
    <property type="entry name" value="alpha/beta-Hydrolases"/>
    <property type="match status" value="1"/>
</dbReference>
<gene>
    <name evidence="4" type="ORF">CLG96_17765</name>
</gene>
<evidence type="ECO:0000259" key="2">
    <source>
        <dbReference type="Pfam" id="PF00326"/>
    </source>
</evidence>
<dbReference type="OrthoDB" id="1094230at2"/>
<feature type="signal peptide" evidence="1">
    <location>
        <begin position="1"/>
        <end position="27"/>
    </location>
</feature>
<comment type="caution">
    <text evidence="4">The sequence shown here is derived from an EMBL/GenBank/DDBJ whole genome shotgun (WGS) entry which is preliminary data.</text>
</comment>
<sequence length="741" mass="81591">MWLIRPMRKFLGLIAASTMLTATTAAAEPLTLERVFASPSLSGPTPRSPKLSPDGSLATLLRNRADDRDRYDLWAVDTVTGAARMLVDSAKVGSGAEVSEAEKMRRERARIGGTKGITAYDWAPDGKSMLVPIDGDLYLAGLDGSVRQLTNSPATEVDAQVSAAGRYVSFVRDQNLFVTEVATGRERALTADGGGTVTWGSAEFVAQEEMDRRTGHWWSPDDSRLAVERYDESKVKTVTRAAIGAEGTRLFEQRYPAAGTLNVAVELWILAADGLGRVKADLGPDPDIYLARVDWTPDGKTLLVQVESRDQKRLDLRSIDPATGKSTILFTETSDTWLNLHDNLKPLKDGSLIWSSERSGYMHLYHWRDGEWTQLTRGDWAVKELVGVDEEAGKLYFLANKDDATEQHLCSISLKKPGEPVRITEAGWWNGAVMDKTASRALIFRSNPSQPPQVYLADNEGKRIAWIEENRLDAAHPYAPYLASHVAPIFGTIAAKDGSQLHYKLLSPPREPGKRYPVFVQVYNGPGAGRQVTKAWFSPVQQYLVDKGWIVFSIDGRGSPDRGKAFEDGIHHAMGTVEVEDQLAGLAWLKAQDFVDPRRIGIYGWSYGGYMTLKLLEKAPGAYAAGVSGAPVTKWELYDTHYTERYLGNPATDPAPYQSSDALPDAGKIADPLLIMHGMADDNVVFENTTAFIAKLQAESRPFEMMAYPGKTHGVSGEGAQIHVWRTIENFLDRTVKGKAE</sequence>
<dbReference type="PANTHER" id="PTHR11731:SF193">
    <property type="entry name" value="DIPEPTIDYL PEPTIDASE 9"/>
    <property type="match status" value="1"/>
</dbReference>
<dbReference type="Proteomes" id="UP000244162">
    <property type="component" value="Unassembled WGS sequence"/>
</dbReference>
<dbReference type="AlphaFoldDB" id="A0A2T5FTK1"/>
<evidence type="ECO:0000256" key="1">
    <source>
        <dbReference type="SAM" id="SignalP"/>
    </source>
</evidence>
<name>A0A2T5FTK1_9SPHN</name>
<dbReference type="Gene3D" id="2.140.10.30">
    <property type="entry name" value="Dipeptidylpeptidase IV, N-terminal domain"/>
    <property type="match status" value="1"/>
</dbReference>
<dbReference type="GO" id="GO:0008239">
    <property type="term" value="F:dipeptidyl-peptidase activity"/>
    <property type="evidence" value="ECO:0007669"/>
    <property type="project" value="TreeGrafter"/>
</dbReference>
<feature type="domain" description="Dipeptidylpeptidase IV N-terminal" evidence="3">
    <location>
        <begin position="135"/>
        <end position="452"/>
    </location>
</feature>
<evidence type="ECO:0000313" key="5">
    <source>
        <dbReference type="Proteomes" id="UP000244162"/>
    </source>
</evidence>
<reference evidence="4 5" key="1">
    <citation type="submission" date="2017-09" db="EMBL/GenBank/DDBJ databases">
        <title>Sphingomonas panjinensis sp.nov., isolated from oil-contaminated soil.</title>
        <authorList>
            <person name="Wang L."/>
            <person name="Chen L."/>
        </authorList>
    </citation>
    <scope>NUCLEOTIDE SEQUENCE [LARGE SCALE GENOMIC DNA]</scope>
    <source>
        <strain evidence="4 5">FW-11</strain>
    </source>
</reference>
<dbReference type="GO" id="GO:0008236">
    <property type="term" value="F:serine-type peptidase activity"/>
    <property type="evidence" value="ECO:0007669"/>
    <property type="project" value="InterPro"/>
</dbReference>
<evidence type="ECO:0000259" key="3">
    <source>
        <dbReference type="Pfam" id="PF00930"/>
    </source>
</evidence>
<keyword evidence="1" id="KW-0732">Signal</keyword>
<feature type="domain" description="Peptidase S9 prolyl oligopeptidase catalytic" evidence="2">
    <location>
        <begin position="537"/>
        <end position="737"/>
    </location>
</feature>
<protein>
    <submittedName>
        <fullName evidence="4">S9 family peptidase</fullName>
    </submittedName>
</protein>
<dbReference type="InterPro" id="IPR029058">
    <property type="entry name" value="AB_hydrolase_fold"/>
</dbReference>
<keyword evidence="5" id="KW-1185">Reference proteome</keyword>
<dbReference type="GO" id="GO:0006508">
    <property type="term" value="P:proteolysis"/>
    <property type="evidence" value="ECO:0007669"/>
    <property type="project" value="InterPro"/>
</dbReference>
<dbReference type="PANTHER" id="PTHR11731">
    <property type="entry name" value="PROTEASE FAMILY S9B,C DIPEPTIDYL-PEPTIDASE IV-RELATED"/>
    <property type="match status" value="1"/>
</dbReference>
<accession>A0A2T5FTK1</accession>
<dbReference type="RefSeq" id="WP_107970090.1">
    <property type="nucleotide sequence ID" value="NZ_NWBU01000018.1"/>
</dbReference>
<dbReference type="InterPro" id="IPR002469">
    <property type="entry name" value="Peptidase_S9B_N"/>
</dbReference>
<dbReference type="InterPro" id="IPR001375">
    <property type="entry name" value="Peptidase_S9_cat"/>
</dbReference>
<organism evidence="4 5">
    <name type="scientific">Sphingomonas oleivorans</name>
    <dbReference type="NCBI Taxonomy" id="1735121"/>
    <lineage>
        <taxon>Bacteria</taxon>
        <taxon>Pseudomonadati</taxon>
        <taxon>Pseudomonadota</taxon>
        <taxon>Alphaproteobacteria</taxon>
        <taxon>Sphingomonadales</taxon>
        <taxon>Sphingomonadaceae</taxon>
        <taxon>Sphingomonas</taxon>
    </lineage>
</organism>
<dbReference type="Pfam" id="PF00326">
    <property type="entry name" value="Peptidase_S9"/>
    <property type="match status" value="1"/>
</dbReference>
<dbReference type="Pfam" id="PF00930">
    <property type="entry name" value="DPPIV_N"/>
    <property type="match status" value="1"/>
</dbReference>
<dbReference type="Gene3D" id="3.40.50.1820">
    <property type="entry name" value="alpha/beta hydrolase"/>
    <property type="match status" value="1"/>
</dbReference>
<evidence type="ECO:0000313" key="4">
    <source>
        <dbReference type="EMBL" id="PTQ07392.1"/>
    </source>
</evidence>
<dbReference type="SUPFAM" id="SSF82171">
    <property type="entry name" value="DPP6 N-terminal domain-like"/>
    <property type="match status" value="1"/>
</dbReference>
<dbReference type="EMBL" id="NWBU01000018">
    <property type="protein sequence ID" value="PTQ07392.1"/>
    <property type="molecule type" value="Genomic_DNA"/>
</dbReference>
<feature type="chain" id="PRO_5015728916" evidence="1">
    <location>
        <begin position="28"/>
        <end position="741"/>
    </location>
</feature>